<proteinExistence type="predicted"/>
<dbReference type="AlphaFoldDB" id="A0A226I472"/>
<organism evidence="2 3">
    <name type="scientific">Flavobacterium oncorhynchi</name>
    <dbReference type="NCBI Taxonomy" id="728056"/>
    <lineage>
        <taxon>Bacteria</taxon>
        <taxon>Pseudomonadati</taxon>
        <taxon>Bacteroidota</taxon>
        <taxon>Flavobacteriia</taxon>
        <taxon>Flavobacteriales</taxon>
        <taxon>Flavobacteriaceae</taxon>
        <taxon>Flavobacterium</taxon>
    </lineage>
</organism>
<gene>
    <name evidence="2" type="ORF">B0A75_07345</name>
</gene>
<dbReference type="RefSeq" id="WP_089053643.1">
    <property type="nucleotide sequence ID" value="NZ_MUHA01000007.1"/>
</dbReference>
<dbReference type="Proteomes" id="UP000198336">
    <property type="component" value="Unassembled WGS sequence"/>
</dbReference>
<keyword evidence="1" id="KW-1133">Transmembrane helix</keyword>
<protein>
    <submittedName>
        <fullName evidence="2">Uncharacterized protein</fullName>
    </submittedName>
</protein>
<keyword evidence="3" id="KW-1185">Reference proteome</keyword>
<keyword evidence="1" id="KW-0812">Transmembrane</keyword>
<dbReference type="EMBL" id="MUHA01000007">
    <property type="protein sequence ID" value="OXB01370.1"/>
    <property type="molecule type" value="Genomic_DNA"/>
</dbReference>
<evidence type="ECO:0000313" key="2">
    <source>
        <dbReference type="EMBL" id="OXB01370.1"/>
    </source>
</evidence>
<evidence type="ECO:0000313" key="3">
    <source>
        <dbReference type="Proteomes" id="UP000198336"/>
    </source>
</evidence>
<name>A0A226I472_9FLAO</name>
<feature type="transmembrane region" description="Helical" evidence="1">
    <location>
        <begin position="41"/>
        <end position="62"/>
    </location>
</feature>
<keyword evidence="1" id="KW-0472">Membrane</keyword>
<reference evidence="2 3" key="1">
    <citation type="submission" date="2016-11" db="EMBL/GenBank/DDBJ databases">
        <title>Whole genomes of Flavobacteriaceae.</title>
        <authorList>
            <person name="Stine C."/>
            <person name="Li C."/>
            <person name="Tadesse D."/>
        </authorList>
    </citation>
    <scope>NUCLEOTIDE SEQUENCE [LARGE SCALE GENOMIC DNA]</scope>
    <source>
        <strain evidence="2 3">CCUG 59446</strain>
    </source>
</reference>
<accession>A0A226I472</accession>
<sequence length="65" mass="7283">MKKKISLEKFAIFFVSILIATNTGFYIWGKVIASKKGNEELFSVPLLIAIAISTSISIFAIFRKK</sequence>
<feature type="transmembrane region" description="Helical" evidence="1">
    <location>
        <begin position="12"/>
        <end position="29"/>
    </location>
</feature>
<evidence type="ECO:0000256" key="1">
    <source>
        <dbReference type="SAM" id="Phobius"/>
    </source>
</evidence>
<comment type="caution">
    <text evidence="2">The sequence shown here is derived from an EMBL/GenBank/DDBJ whole genome shotgun (WGS) entry which is preliminary data.</text>
</comment>